<feature type="compositionally biased region" description="Acidic residues" evidence="2">
    <location>
        <begin position="363"/>
        <end position="373"/>
    </location>
</feature>
<comment type="caution">
    <text evidence="3">The sequence shown here is derived from an EMBL/GenBank/DDBJ whole genome shotgun (WGS) entry which is preliminary data.</text>
</comment>
<evidence type="ECO:0000256" key="2">
    <source>
        <dbReference type="SAM" id="MobiDB-lite"/>
    </source>
</evidence>
<name>A0A1C7MYQ0_9FUNG</name>
<proteinExistence type="predicted"/>
<feature type="coiled-coil region" evidence="1">
    <location>
        <begin position="14"/>
        <end position="87"/>
    </location>
</feature>
<organism evidence="3 4">
    <name type="scientific">Choanephora cucurbitarum</name>
    <dbReference type="NCBI Taxonomy" id="101091"/>
    <lineage>
        <taxon>Eukaryota</taxon>
        <taxon>Fungi</taxon>
        <taxon>Fungi incertae sedis</taxon>
        <taxon>Mucoromycota</taxon>
        <taxon>Mucoromycotina</taxon>
        <taxon>Mucoromycetes</taxon>
        <taxon>Mucorales</taxon>
        <taxon>Mucorineae</taxon>
        <taxon>Choanephoraceae</taxon>
        <taxon>Choanephoroideae</taxon>
        <taxon>Choanephora</taxon>
    </lineage>
</organism>
<feature type="coiled-coil region" evidence="1">
    <location>
        <begin position="386"/>
        <end position="444"/>
    </location>
</feature>
<dbReference type="Proteomes" id="UP000093000">
    <property type="component" value="Unassembled WGS sequence"/>
</dbReference>
<dbReference type="EMBL" id="LUGH01001003">
    <property type="protein sequence ID" value="OBZ81933.1"/>
    <property type="molecule type" value="Genomic_DNA"/>
</dbReference>
<reference evidence="3" key="1">
    <citation type="submission" date="2016-03" db="EMBL/GenBank/DDBJ databases">
        <title>Choanephora cucurbitarum.</title>
        <authorList>
            <person name="Min B."/>
            <person name="Park H."/>
            <person name="Park J.-H."/>
            <person name="Shin H.-D."/>
            <person name="Choi I.-G."/>
        </authorList>
    </citation>
    <scope>NUCLEOTIDE SEQUENCE [LARGE SCALE GENOMIC DNA]</scope>
    <source>
        <strain evidence="3">KUS-F28377</strain>
    </source>
</reference>
<dbReference type="OrthoDB" id="2288281at2759"/>
<keyword evidence="4" id="KW-1185">Reference proteome</keyword>
<dbReference type="STRING" id="101091.A0A1C7MYQ0"/>
<evidence type="ECO:0000313" key="3">
    <source>
        <dbReference type="EMBL" id="OBZ81933.1"/>
    </source>
</evidence>
<accession>A0A1C7MYQ0</accession>
<sequence>MSKPAATKLTPFSVKRKQINFNRLENNNSQTSAESYRHHYGYQTLLQEKETQIQQLKEALDKINQDLQTERHQKRLLENERQQFETSVTKSCSKEKDQVELELKMMKQMHTEKMQYYSSAMNNLYKTTQHLKERLKKYEVNEEEDQDLFYREDHVQYKQEYEFIKNAYGCTLQESHQHPLWSSVQNTTMAIQHEIQNFHAWKSIPMTELVQLLKEDQKSSTIEGWLRELYGKEIPSFERTRENYELCQQLKKFDFQSVEFTSSFVHGHLHLTEHTRQITQSLAMLTAELGLDSTELSSFYSILTKLKSDQLELKHELDSIHQLDYTLDQFQIEANKELNTLQAVCVTSLLVDQPKEIDKEREEESLETTEYDPSEAQHGPISLSQLVELESRVNATERALKENKHVLKTYDALPSDMVLASIKLKETQQVLHELEQQREHLLTNIYSIQ</sequence>
<evidence type="ECO:0000256" key="1">
    <source>
        <dbReference type="SAM" id="Coils"/>
    </source>
</evidence>
<keyword evidence="1" id="KW-0175">Coiled coil</keyword>
<protein>
    <submittedName>
        <fullName evidence="3">Uncharacterized protein</fullName>
    </submittedName>
</protein>
<gene>
    <name evidence="3" type="ORF">A0J61_10019</name>
</gene>
<dbReference type="InParanoid" id="A0A1C7MYQ0"/>
<dbReference type="AlphaFoldDB" id="A0A1C7MYQ0"/>
<feature type="region of interest" description="Disordered" evidence="2">
    <location>
        <begin position="356"/>
        <end position="377"/>
    </location>
</feature>
<evidence type="ECO:0000313" key="4">
    <source>
        <dbReference type="Proteomes" id="UP000093000"/>
    </source>
</evidence>